<dbReference type="PROSITE" id="PS51257">
    <property type="entry name" value="PROKAR_LIPOPROTEIN"/>
    <property type="match status" value="1"/>
</dbReference>
<dbReference type="GO" id="GO:0030001">
    <property type="term" value="P:metal ion transport"/>
    <property type="evidence" value="ECO:0007669"/>
    <property type="project" value="InterPro"/>
</dbReference>
<sequence length="321" mass="35469">MQKRKSKKHLFSGISILLFVMLSLVGCSGDKKKEVGATDNEGKINIVTTIAQIAEPVAIIGGEHVKVESLMGPGVDPHLYKATQGDIKKLEQSDIVLYSGLNLEGNMTEAFENIRKKKTVSAISEAISEDKLLNDEDGATDPHVWFDIELWKTSLEEATKTLKEYAPDYADDFEKNKEEYFAKLDELLEESKAKISEIPKEKRVLVTAHDAFGYFGRAYDIDVVGLQGLSTEDEIGISDIDDTIEIIMEHNVPSVFVESSVNQNSINAVIEGAKKKGLEINLGGELYSDAMGNEGTEEGTYIGMYQYNVNTIFEALQGVEE</sequence>
<dbReference type="EMBL" id="LDJR01000007">
    <property type="protein sequence ID" value="OAK75796.1"/>
    <property type="molecule type" value="Genomic_DNA"/>
</dbReference>
<evidence type="ECO:0000256" key="5">
    <source>
        <dbReference type="RuleBase" id="RU003512"/>
    </source>
</evidence>
<dbReference type="InterPro" id="IPR006127">
    <property type="entry name" value="ZnuA-like"/>
</dbReference>
<dbReference type="Proteomes" id="UP000077881">
    <property type="component" value="Unassembled WGS sequence"/>
</dbReference>
<dbReference type="AlphaFoldDB" id="A0A178A6F3"/>
<dbReference type="PANTHER" id="PTHR42953">
    <property type="entry name" value="HIGH-AFFINITY ZINC UPTAKE SYSTEM PROTEIN ZNUA-RELATED"/>
    <property type="match status" value="1"/>
</dbReference>
<name>A0A178A6F3_9BACI</name>
<accession>A0A178A6F3</accession>
<dbReference type="PANTHER" id="PTHR42953:SF1">
    <property type="entry name" value="METAL-BINDING PROTEIN HI_0362-RELATED"/>
    <property type="match status" value="1"/>
</dbReference>
<comment type="subcellular location">
    <subcellularLocation>
        <location evidence="1">Cell envelope</location>
    </subcellularLocation>
</comment>
<comment type="caution">
    <text evidence="6">The sequence shown here is derived from an EMBL/GenBank/DDBJ whole genome shotgun (WGS) entry which is preliminary data.</text>
</comment>
<keyword evidence="4" id="KW-0732">Signal</keyword>
<dbReference type="PRINTS" id="PR00690">
    <property type="entry name" value="ADHESNFAMILY"/>
</dbReference>
<dbReference type="InterPro" id="IPR050492">
    <property type="entry name" value="Bact_metal-bind_prot9"/>
</dbReference>
<dbReference type="SUPFAM" id="SSF53807">
    <property type="entry name" value="Helical backbone' metal receptor"/>
    <property type="match status" value="1"/>
</dbReference>
<protein>
    <submittedName>
        <fullName evidence="6">Manganese transporter</fullName>
    </submittedName>
</protein>
<evidence type="ECO:0000256" key="4">
    <source>
        <dbReference type="ARBA" id="ARBA00022729"/>
    </source>
</evidence>
<dbReference type="PRINTS" id="PR00691">
    <property type="entry name" value="ADHESINB"/>
</dbReference>
<comment type="similarity">
    <text evidence="5">Belongs to the bacterial solute-binding protein 9 family.</text>
</comment>
<dbReference type="GO" id="GO:0046872">
    <property type="term" value="F:metal ion binding"/>
    <property type="evidence" value="ECO:0007669"/>
    <property type="project" value="UniProtKB-KW"/>
</dbReference>
<dbReference type="InterPro" id="IPR006128">
    <property type="entry name" value="Lipoprotein_PsaA-like"/>
</dbReference>
<reference evidence="6 7" key="1">
    <citation type="submission" date="2015-05" db="EMBL/GenBank/DDBJ databases">
        <title>Comparison of genome.</title>
        <authorList>
            <person name="Zheng Z."/>
            <person name="Sun M."/>
        </authorList>
    </citation>
    <scope>NUCLEOTIDE SEQUENCE [LARGE SCALE GENOMIC DNA]</scope>
    <source>
        <strain evidence="6 7">G25-74</strain>
    </source>
</reference>
<evidence type="ECO:0000313" key="7">
    <source>
        <dbReference type="Proteomes" id="UP000077881"/>
    </source>
</evidence>
<evidence type="ECO:0000256" key="1">
    <source>
        <dbReference type="ARBA" id="ARBA00004196"/>
    </source>
</evidence>
<dbReference type="Gene3D" id="3.40.50.1980">
    <property type="entry name" value="Nitrogenase molybdenum iron protein domain"/>
    <property type="match status" value="2"/>
</dbReference>
<evidence type="ECO:0000256" key="3">
    <source>
        <dbReference type="ARBA" id="ARBA00022723"/>
    </source>
</evidence>
<evidence type="ECO:0000256" key="2">
    <source>
        <dbReference type="ARBA" id="ARBA00022448"/>
    </source>
</evidence>
<proteinExistence type="inferred from homology"/>
<keyword evidence="2 5" id="KW-0813">Transport</keyword>
<dbReference type="PATRIC" id="fig|217031.6.peg.97"/>
<dbReference type="Pfam" id="PF01297">
    <property type="entry name" value="ZnuA"/>
    <property type="match status" value="1"/>
</dbReference>
<organism evidence="6 7">
    <name type="scientific">Lederbergia galactosidilytica</name>
    <dbReference type="NCBI Taxonomy" id="217031"/>
    <lineage>
        <taxon>Bacteria</taxon>
        <taxon>Bacillati</taxon>
        <taxon>Bacillota</taxon>
        <taxon>Bacilli</taxon>
        <taxon>Bacillales</taxon>
        <taxon>Bacillaceae</taxon>
        <taxon>Lederbergia</taxon>
    </lineage>
</organism>
<dbReference type="STRING" id="217031.ABB05_00475"/>
<keyword evidence="3" id="KW-0479">Metal-binding</keyword>
<evidence type="ECO:0000313" key="6">
    <source>
        <dbReference type="EMBL" id="OAK75796.1"/>
    </source>
</evidence>
<dbReference type="InterPro" id="IPR006129">
    <property type="entry name" value="AdhesinB"/>
</dbReference>
<dbReference type="GO" id="GO:0007155">
    <property type="term" value="P:cell adhesion"/>
    <property type="evidence" value="ECO:0007669"/>
    <property type="project" value="InterPro"/>
</dbReference>
<gene>
    <name evidence="6" type="ORF">ABB05_00475</name>
</gene>
<dbReference type="GO" id="GO:0030313">
    <property type="term" value="C:cell envelope"/>
    <property type="evidence" value="ECO:0007669"/>
    <property type="project" value="UniProtKB-SubCell"/>
</dbReference>
<keyword evidence="7" id="KW-1185">Reference proteome</keyword>